<comment type="caution">
    <text evidence="1">The sequence shown here is derived from an EMBL/GenBank/DDBJ whole genome shotgun (WGS) entry which is preliminary data.</text>
</comment>
<dbReference type="PANTHER" id="PTHR31723">
    <property type="entry name" value="PATHOGENESIS-RELATED FAMILY PROTEIN"/>
    <property type="match status" value="1"/>
</dbReference>
<dbReference type="Gene3D" id="3.10.450.50">
    <property type="match status" value="1"/>
</dbReference>
<organism evidence="1 2">
    <name type="scientific">Rhynchospora tenuis</name>
    <dbReference type="NCBI Taxonomy" id="198213"/>
    <lineage>
        <taxon>Eukaryota</taxon>
        <taxon>Viridiplantae</taxon>
        <taxon>Streptophyta</taxon>
        <taxon>Embryophyta</taxon>
        <taxon>Tracheophyta</taxon>
        <taxon>Spermatophyta</taxon>
        <taxon>Magnoliopsida</taxon>
        <taxon>Liliopsida</taxon>
        <taxon>Poales</taxon>
        <taxon>Cyperaceae</taxon>
        <taxon>Cyperoideae</taxon>
        <taxon>Rhynchosporeae</taxon>
        <taxon>Rhynchospora</taxon>
    </lineage>
</organism>
<sequence>MAEVKGDKYRDHIYGEGEATTVWKHGAPPNYDVVNKLFEEERTHVWEKGTLEERVQRMLKTYEMEMMEIVHKARIQDYKTIDPDGFTFSVNGRAPLNFKQIAEIGGSYNFFLQTSLPDKLKVYDPNKETQQSSHEKFTTAFPRGFAIEILHVYSGPPNIVYKFRHWAYMEGPFKGHAPTGKKVEFYGMAHFEVDETWKIKKVEFFFDRGELLSGLVEGPLLEGTKTEIGSTSMSCPVMKQI</sequence>
<dbReference type="AlphaFoldDB" id="A0AAD5ZU05"/>
<evidence type="ECO:0008006" key="3">
    <source>
        <dbReference type="Google" id="ProtNLM"/>
    </source>
</evidence>
<evidence type="ECO:0000313" key="1">
    <source>
        <dbReference type="EMBL" id="KAJ3703928.1"/>
    </source>
</evidence>
<proteinExistence type="predicted"/>
<dbReference type="Proteomes" id="UP001210211">
    <property type="component" value="Unassembled WGS sequence"/>
</dbReference>
<gene>
    <name evidence="1" type="ORF">LUZ61_007633</name>
</gene>
<dbReference type="EMBL" id="JAMRDG010000001">
    <property type="protein sequence ID" value="KAJ3703928.1"/>
    <property type="molecule type" value="Genomic_DNA"/>
</dbReference>
<accession>A0AAD5ZU05</accession>
<dbReference type="PANTHER" id="PTHR31723:SF10">
    <property type="entry name" value="PATHOGEN-RELATED PROTEIN"/>
    <property type="match status" value="1"/>
</dbReference>
<dbReference type="InterPro" id="IPR053218">
    <property type="entry name" value="Pathogen-related_defense"/>
</dbReference>
<dbReference type="SUPFAM" id="SSF54427">
    <property type="entry name" value="NTF2-like"/>
    <property type="match status" value="1"/>
</dbReference>
<evidence type="ECO:0000313" key="2">
    <source>
        <dbReference type="Proteomes" id="UP001210211"/>
    </source>
</evidence>
<reference evidence="1 2" key="1">
    <citation type="journal article" date="2022" name="Cell">
        <title>Repeat-based holocentromeres influence genome architecture and karyotype evolution.</title>
        <authorList>
            <person name="Hofstatter P.G."/>
            <person name="Thangavel G."/>
            <person name="Lux T."/>
            <person name="Neumann P."/>
            <person name="Vondrak T."/>
            <person name="Novak P."/>
            <person name="Zhang M."/>
            <person name="Costa L."/>
            <person name="Castellani M."/>
            <person name="Scott A."/>
            <person name="Toegelov H."/>
            <person name="Fuchs J."/>
            <person name="Mata-Sucre Y."/>
            <person name="Dias Y."/>
            <person name="Vanzela A.L.L."/>
            <person name="Huettel B."/>
            <person name="Almeida C.C.S."/>
            <person name="Simkova H."/>
            <person name="Souza G."/>
            <person name="Pedrosa-Harand A."/>
            <person name="Macas J."/>
            <person name="Mayer K.F.X."/>
            <person name="Houben A."/>
            <person name="Marques A."/>
        </authorList>
    </citation>
    <scope>NUCLEOTIDE SEQUENCE [LARGE SCALE GENOMIC DNA]</scope>
    <source>
        <strain evidence="1">RhyTen1mFocal</strain>
    </source>
</reference>
<name>A0AAD5ZU05_9POAL</name>
<keyword evidence="2" id="KW-1185">Reference proteome</keyword>
<protein>
    <recommendedName>
        <fullName evidence="3">Pathogen-related protein</fullName>
    </recommendedName>
</protein>
<dbReference type="InterPro" id="IPR032710">
    <property type="entry name" value="NTF2-like_dom_sf"/>
</dbReference>